<evidence type="ECO:0000256" key="11">
    <source>
        <dbReference type="ARBA" id="ARBA00031800"/>
    </source>
</evidence>
<reference evidence="15" key="1">
    <citation type="submission" date="2014-10" db="EMBL/GenBank/DDBJ databases">
        <title>Genome sequencing of Vitellibacter sp. D-24.</title>
        <authorList>
            <person name="Thevarajoo S."/>
            <person name="Selvaratnam C."/>
            <person name="Goh K.M."/>
            <person name="Chong C.S."/>
        </authorList>
    </citation>
    <scope>NUCLEOTIDE SEQUENCE [LARGE SCALE GENOMIC DNA]</scope>
    <source>
        <strain evidence="15">D-24</strain>
    </source>
</reference>
<evidence type="ECO:0000313" key="15">
    <source>
        <dbReference type="Proteomes" id="UP000070138"/>
    </source>
</evidence>
<dbReference type="Pfam" id="PF13932">
    <property type="entry name" value="SAM_GIDA_C"/>
    <property type="match status" value="1"/>
</dbReference>
<evidence type="ECO:0000256" key="4">
    <source>
        <dbReference type="ARBA" id="ARBA00020461"/>
    </source>
</evidence>
<evidence type="ECO:0000256" key="2">
    <source>
        <dbReference type="ARBA" id="ARBA00003717"/>
    </source>
</evidence>
<dbReference type="Gene3D" id="1.10.10.1800">
    <property type="entry name" value="tRNA uridine 5-carboxymethylaminomethyl modification enzyme MnmG/GidA"/>
    <property type="match status" value="1"/>
</dbReference>
<comment type="caution">
    <text evidence="14">The sequence shown here is derived from an EMBL/GenBank/DDBJ whole genome shotgun (WGS) entry which is preliminary data.</text>
</comment>
<dbReference type="PATRIC" id="fig|1548749.3.peg.947"/>
<dbReference type="RefSeq" id="WP_062620363.1">
    <property type="nucleotide sequence ID" value="NZ_JRWG01000002.1"/>
</dbReference>
<dbReference type="InterPro" id="IPR049312">
    <property type="entry name" value="GIDA_C_N"/>
</dbReference>
<dbReference type="Pfam" id="PF01134">
    <property type="entry name" value="GIDA"/>
    <property type="match status" value="1"/>
</dbReference>
<dbReference type="InterPro" id="IPR020595">
    <property type="entry name" value="MnmG-rel_CS"/>
</dbReference>
<dbReference type="FunFam" id="1.10.10.1800:FF:000003">
    <property type="entry name" value="tRNA uridine 5-carboxymethylaminomethyl modification enzyme MnmG"/>
    <property type="match status" value="1"/>
</dbReference>
<protein>
    <recommendedName>
        <fullName evidence="4 12">tRNA uridine 5-carboxymethylaminomethyl modification enzyme MnmG</fullName>
    </recommendedName>
    <alternativeName>
        <fullName evidence="11 12">Glucose-inhibited division protein A</fullName>
    </alternativeName>
</protein>
<evidence type="ECO:0000256" key="5">
    <source>
        <dbReference type="ARBA" id="ARBA00022490"/>
    </source>
</evidence>
<dbReference type="EMBL" id="JRWG01000002">
    <property type="protein sequence ID" value="KXO00652.1"/>
    <property type="molecule type" value="Genomic_DNA"/>
</dbReference>
<organism evidence="14 15">
    <name type="scientific">Aequorivita aquimaris</name>
    <dbReference type="NCBI Taxonomy" id="1548749"/>
    <lineage>
        <taxon>Bacteria</taxon>
        <taxon>Pseudomonadati</taxon>
        <taxon>Bacteroidota</taxon>
        <taxon>Flavobacteriia</taxon>
        <taxon>Flavobacteriales</taxon>
        <taxon>Flavobacteriaceae</taxon>
        <taxon>Aequorivita</taxon>
    </lineage>
</organism>
<dbReference type="InterPro" id="IPR002218">
    <property type="entry name" value="MnmG-rel"/>
</dbReference>
<dbReference type="NCBIfam" id="TIGR00136">
    <property type="entry name" value="mnmG_gidA"/>
    <property type="match status" value="1"/>
</dbReference>
<dbReference type="InterPro" id="IPR004416">
    <property type="entry name" value="MnmG"/>
</dbReference>
<dbReference type="InterPro" id="IPR044920">
    <property type="entry name" value="MnmG_C_subdom_sf"/>
</dbReference>
<name>A0A137RKD9_9FLAO</name>
<feature type="binding site" evidence="12">
    <location>
        <begin position="272"/>
        <end position="286"/>
    </location>
    <ligand>
        <name>NAD(+)</name>
        <dbReference type="ChEBI" id="CHEBI:57540"/>
    </ligand>
</feature>
<evidence type="ECO:0000256" key="10">
    <source>
        <dbReference type="ARBA" id="ARBA00025948"/>
    </source>
</evidence>
<dbReference type="PANTHER" id="PTHR11806:SF0">
    <property type="entry name" value="PROTEIN MTO1 HOMOLOG, MITOCHONDRIAL"/>
    <property type="match status" value="1"/>
</dbReference>
<dbReference type="PROSITE" id="PS01280">
    <property type="entry name" value="GIDA_1"/>
    <property type="match status" value="1"/>
</dbReference>
<comment type="subcellular location">
    <subcellularLocation>
        <location evidence="12">Cytoplasm</location>
    </subcellularLocation>
</comment>
<dbReference type="Gene3D" id="1.10.150.570">
    <property type="entry name" value="GidA associated domain, C-terminal subdomain"/>
    <property type="match status" value="1"/>
</dbReference>
<gene>
    <name evidence="12" type="primary">mnmG</name>
    <name evidence="12" type="synonym">gidA</name>
    <name evidence="14" type="ORF">LS48_04485</name>
</gene>
<evidence type="ECO:0000256" key="12">
    <source>
        <dbReference type="HAMAP-Rule" id="MF_00129"/>
    </source>
</evidence>
<feature type="binding site" evidence="12">
    <location>
        <begin position="12"/>
        <end position="17"/>
    </location>
    <ligand>
        <name>FAD</name>
        <dbReference type="ChEBI" id="CHEBI:57692"/>
    </ligand>
</feature>
<dbReference type="Proteomes" id="UP000070138">
    <property type="component" value="Unassembled WGS sequence"/>
</dbReference>
<keyword evidence="5 12" id="KW-0963">Cytoplasm</keyword>
<dbReference type="PANTHER" id="PTHR11806">
    <property type="entry name" value="GLUCOSE INHIBITED DIVISION PROTEIN A"/>
    <property type="match status" value="1"/>
</dbReference>
<comment type="cofactor">
    <cofactor evidence="1 12">
        <name>FAD</name>
        <dbReference type="ChEBI" id="CHEBI:57692"/>
    </cofactor>
</comment>
<dbReference type="Pfam" id="PF21680">
    <property type="entry name" value="GIDA_C_1st"/>
    <property type="match status" value="1"/>
</dbReference>
<dbReference type="GO" id="GO:0002098">
    <property type="term" value="P:tRNA wobble uridine modification"/>
    <property type="evidence" value="ECO:0007669"/>
    <property type="project" value="InterPro"/>
</dbReference>
<evidence type="ECO:0000256" key="9">
    <source>
        <dbReference type="ARBA" id="ARBA00023027"/>
    </source>
</evidence>
<dbReference type="InterPro" id="IPR026904">
    <property type="entry name" value="MnmG_C"/>
</dbReference>
<feature type="binding site" evidence="12">
    <location>
        <position position="369"/>
    </location>
    <ligand>
        <name>FAD</name>
        <dbReference type="ChEBI" id="CHEBI:57692"/>
    </ligand>
</feature>
<comment type="subunit">
    <text evidence="10 12">Homodimer. Heterotetramer of two MnmE and two MnmG subunits.</text>
</comment>
<comment type="similarity">
    <text evidence="3 12">Belongs to the MnmG family.</text>
</comment>
<dbReference type="OrthoDB" id="9815560at2"/>
<reference evidence="14 15" key="2">
    <citation type="journal article" date="2016" name="Int. J. Syst. Evol. Microbiol.">
        <title>Vitellibacter aquimaris sp. nov., a marine bacterium isolated from seawater.</title>
        <authorList>
            <person name="Thevarajoo S."/>
            <person name="Selvaratnam C."/>
            <person name="Goh K.M."/>
            <person name="Hong K.W."/>
            <person name="Chan X.Y."/>
            <person name="Chan K.G."/>
            <person name="Chong C.S."/>
        </authorList>
    </citation>
    <scope>NUCLEOTIDE SEQUENCE [LARGE SCALE GENOMIC DNA]</scope>
    <source>
        <strain evidence="14 15">D-24</strain>
    </source>
</reference>
<keyword evidence="8 12" id="KW-0274">FAD</keyword>
<dbReference type="SMART" id="SM01228">
    <property type="entry name" value="GIDA_assoc_3"/>
    <property type="match status" value="1"/>
</dbReference>
<dbReference type="AlphaFoldDB" id="A0A137RKD9"/>
<sequence>MFPKEYDVIVVGAGHAGSEAAAAAANMGSKTLLVTMNLQTIAQMSCNPAMGGIAKGQIVREIDALGGYSGIVSDKTAIQFKMLNKSKGPAMWSPRVQSDRMRFAETWRIMLEQTPNLDFYQEMISGIIVQNGRIKGVRTSLGLEIKAKSVVLTNGTFLNGLIHIGDKQFGGGRAGEKASTGITQDLINLGFEAGRMKTGTPPRVDGRSLDFSKMIEQPGDDVPEKFSFSDETAPLKNQRSCHMSYTSLDVHDILREGFDRSPMFNGAIKSIGPRYCPSIEDKINRFADKDRHQLFVEPEGWDTVEYYINGFSTSLPEDIQFKALRQVAGFENVKFFRPGYAIEYDYFPPTQLKHTLETKLVPGLYFAGQINGTTGYEEAASQGLMAGINAHLKVHEKEPFILQRNEAYIGVLIDDLITKGTEEPYRMFTSRAEYRTLLRQDNADFRLTPKAFEIGLASEQRMRKMEKKKEKASAFVQFFKETSAAPEEINPIFLARESALVDQSDKMFKFFSRPEVTMEDMKKIPSVKKYIEENGLDTEMIEQAEIQVKYSGYIDKEKNNADKLNRLEGLKIPASFDYSKLKSLSFEAREKLTKIKPATVSQASRISGVSPNDVSVLLVYMGR</sequence>
<dbReference type="PROSITE" id="PS01281">
    <property type="entry name" value="GIDA_2"/>
    <property type="match status" value="1"/>
</dbReference>
<dbReference type="HAMAP" id="MF_00129">
    <property type="entry name" value="MnmG_GidA"/>
    <property type="match status" value="1"/>
</dbReference>
<keyword evidence="9 12" id="KW-0520">NAD</keyword>
<feature type="binding site" evidence="12">
    <location>
        <position position="179"/>
    </location>
    <ligand>
        <name>FAD</name>
        <dbReference type="ChEBI" id="CHEBI:57692"/>
    </ligand>
</feature>
<evidence type="ECO:0000256" key="8">
    <source>
        <dbReference type="ARBA" id="ARBA00022827"/>
    </source>
</evidence>
<dbReference type="SUPFAM" id="SSF51905">
    <property type="entry name" value="FAD/NAD(P)-binding domain"/>
    <property type="match status" value="1"/>
</dbReference>
<dbReference type="GO" id="GO:0050660">
    <property type="term" value="F:flavin adenine dinucleotide binding"/>
    <property type="evidence" value="ECO:0007669"/>
    <property type="project" value="UniProtKB-UniRule"/>
</dbReference>
<keyword evidence="7 12" id="KW-0819">tRNA processing</keyword>
<dbReference type="PRINTS" id="PR00411">
    <property type="entry name" value="PNDRDTASEI"/>
</dbReference>
<dbReference type="GO" id="GO:0005829">
    <property type="term" value="C:cytosol"/>
    <property type="evidence" value="ECO:0007669"/>
    <property type="project" value="TreeGrafter"/>
</dbReference>
<evidence type="ECO:0000256" key="3">
    <source>
        <dbReference type="ARBA" id="ARBA00007653"/>
    </source>
</evidence>
<dbReference type="FunFam" id="1.10.150.570:FF:000001">
    <property type="entry name" value="tRNA uridine 5-carboxymethylaminomethyl modification enzyme MnmG"/>
    <property type="match status" value="1"/>
</dbReference>
<dbReference type="FunFam" id="3.50.50.60:FF:000002">
    <property type="entry name" value="tRNA uridine 5-carboxymethylaminomethyl modification enzyme MnmG"/>
    <property type="match status" value="1"/>
</dbReference>
<dbReference type="InterPro" id="IPR040131">
    <property type="entry name" value="MnmG_N"/>
</dbReference>
<comment type="function">
    <text evidence="2 12">NAD-binding protein involved in the addition of a carboxymethylaminomethyl (cmnm) group at the wobble position (U34) of certain tRNAs, forming tRNA-cmnm(5)s(2)U34.</text>
</comment>
<dbReference type="InterPro" id="IPR047001">
    <property type="entry name" value="MnmG_C_subdom"/>
</dbReference>
<evidence type="ECO:0000259" key="13">
    <source>
        <dbReference type="SMART" id="SM01228"/>
    </source>
</evidence>
<feature type="domain" description="tRNA uridine 5-carboxymethylaminomethyl modification enzyme C-terminal subdomain" evidence="13">
    <location>
        <begin position="548"/>
        <end position="619"/>
    </location>
</feature>
<dbReference type="GO" id="GO:0030488">
    <property type="term" value="P:tRNA methylation"/>
    <property type="evidence" value="ECO:0007669"/>
    <property type="project" value="TreeGrafter"/>
</dbReference>
<proteinExistence type="inferred from homology"/>
<dbReference type="InterPro" id="IPR036188">
    <property type="entry name" value="FAD/NAD-bd_sf"/>
</dbReference>
<feature type="binding site" evidence="12">
    <location>
        <position position="124"/>
    </location>
    <ligand>
        <name>FAD</name>
        <dbReference type="ChEBI" id="CHEBI:57692"/>
    </ligand>
</feature>
<dbReference type="Gene3D" id="3.50.50.60">
    <property type="entry name" value="FAD/NAD(P)-binding domain"/>
    <property type="match status" value="2"/>
</dbReference>
<evidence type="ECO:0000256" key="6">
    <source>
        <dbReference type="ARBA" id="ARBA00022630"/>
    </source>
</evidence>
<evidence type="ECO:0000256" key="7">
    <source>
        <dbReference type="ARBA" id="ARBA00022694"/>
    </source>
</evidence>
<keyword evidence="15" id="KW-1185">Reference proteome</keyword>
<evidence type="ECO:0000313" key="14">
    <source>
        <dbReference type="EMBL" id="KXO00652.1"/>
    </source>
</evidence>
<dbReference type="STRING" id="1548749.LS48_04485"/>
<keyword evidence="6 12" id="KW-0285">Flavoprotein</keyword>
<evidence type="ECO:0000256" key="1">
    <source>
        <dbReference type="ARBA" id="ARBA00001974"/>
    </source>
</evidence>
<accession>A0A137RKD9</accession>